<protein>
    <submittedName>
        <fullName evidence="1">Uncharacterized protein</fullName>
    </submittedName>
</protein>
<evidence type="ECO:0000313" key="1">
    <source>
        <dbReference type="EMBL" id="QDV31878.1"/>
    </source>
</evidence>
<dbReference type="InterPro" id="IPR027417">
    <property type="entry name" value="P-loop_NTPase"/>
</dbReference>
<gene>
    <name evidence="1" type="ORF">Spb1_38240</name>
</gene>
<organism evidence="1 2">
    <name type="scientific">Planctopirus ephydatiae</name>
    <dbReference type="NCBI Taxonomy" id="2528019"/>
    <lineage>
        <taxon>Bacteria</taxon>
        <taxon>Pseudomonadati</taxon>
        <taxon>Planctomycetota</taxon>
        <taxon>Planctomycetia</taxon>
        <taxon>Planctomycetales</taxon>
        <taxon>Planctomycetaceae</taxon>
        <taxon>Planctopirus</taxon>
    </lineage>
</organism>
<dbReference type="EMBL" id="CP036299">
    <property type="protein sequence ID" value="QDV31878.1"/>
    <property type="molecule type" value="Genomic_DNA"/>
</dbReference>
<proteinExistence type="predicted"/>
<dbReference type="KEGG" id="peh:Spb1_38240"/>
<reference evidence="1 2" key="1">
    <citation type="submission" date="2019-02" db="EMBL/GenBank/DDBJ databases">
        <title>Deep-cultivation of Planctomycetes and their phenomic and genomic characterization uncovers novel biology.</title>
        <authorList>
            <person name="Wiegand S."/>
            <person name="Jogler M."/>
            <person name="Boedeker C."/>
            <person name="Pinto D."/>
            <person name="Vollmers J."/>
            <person name="Rivas-Marin E."/>
            <person name="Kohn T."/>
            <person name="Peeters S.H."/>
            <person name="Heuer A."/>
            <person name="Rast P."/>
            <person name="Oberbeckmann S."/>
            <person name="Bunk B."/>
            <person name="Jeske O."/>
            <person name="Meyerdierks A."/>
            <person name="Storesund J.E."/>
            <person name="Kallscheuer N."/>
            <person name="Luecker S."/>
            <person name="Lage O.M."/>
            <person name="Pohl T."/>
            <person name="Merkel B.J."/>
            <person name="Hornburger P."/>
            <person name="Mueller R.-W."/>
            <person name="Bruemmer F."/>
            <person name="Labrenz M."/>
            <person name="Spormann A.M."/>
            <person name="Op den Camp H."/>
            <person name="Overmann J."/>
            <person name="Amann R."/>
            <person name="Jetten M.S.M."/>
            <person name="Mascher T."/>
            <person name="Medema M.H."/>
            <person name="Devos D.P."/>
            <person name="Kaster A.-K."/>
            <person name="Ovreas L."/>
            <person name="Rohde M."/>
            <person name="Galperin M.Y."/>
            <person name="Jogler C."/>
        </authorList>
    </citation>
    <scope>NUCLEOTIDE SEQUENCE [LARGE SCALE GENOMIC DNA]</scope>
    <source>
        <strain evidence="1 2">Spb1</strain>
    </source>
</reference>
<sequence length="110" mass="12295">MSNGANAKPMIVESRAAFVASLLSPFVRVSGGPDLDQGYQKLSRDTNIAPLFIVSDYRSGTTLFSELLARTRRINYVKLQHVLNRNRLLHDRVMGLEISERGRINSDFSG</sequence>
<dbReference type="Proteomes" id="UP000315349">
    <property type="component" value="Chromosome"/>
</dbReference>
<dbReference type="AlphaFoldDB" id="A0A518GTG1"/>
<evidence type="ECO:0000313" key="2">
    <source>
        <dbReference type="Proteomes" id="UP000315349"/>
    </source>
</evidence>
<accession>A0A518GTG1</accession>
<dbReference type="Gene3D" id="3.40.50.300">
    <property type="entry name" value="P-loop containing nucleotide triphosphate hydrolases"/>
    <property type="match status" value="1"/>
</dbReference>
<keyword evidence="2" id="KW-1185">Reference proteome</keyword>
<name>A0A518GTG1_9PLAN</name>